<evidence type="ECO:0008006" key="3">
    <source>
        <dbReference type="Google" id="ProtNLM"/>
    </source>
</evidence>
<comment type="caution">
    <text evidence="1">The sequence shown here is derived from an EMBL/GenBank/DDBJ whole genome shotgun (WGS) entry which is preliminary data.</text>
</comment>
<dbReference type="EMBL" id="CAUYUJ010016910">
    <property type="protein sequence ID" value="CAK0869981.1"/>
    <property type="molecule type" value="Genomic_DNA"/>
</dbReference>
<organism evidence="1 2">
    <name type="scientific">Prorocentrum cordatum</name>
    <dbReference type="NCBI Taxonomy" id="2364126"/>
    <lineage>
        <taxon>Eukaryota</taxon>
        <taxon>Sar</taxon>
        <taxon>Alveolata</taxon>
        <taxon>Dinophyceae</taxon>
        <taxon>Prorocentrales</taxon>
        <taxon>Prorocentraceae</taxon>
        <taxon>Prorocentrum</taxon>
    </lineage>
</organism>
<dbReference type="InterPro" id="IPR011990">
    <property type="entry name" value="TPR-like_helical_dom_sf"/>
</dbReference>
<proteinExistence type="predicted"/>
<name>A0ABN9VAT8_9DINO</name>
<dbReference type="Proteomes" id="UP001189429">
    <property type="component" value="Unassembled WGS sequence"/>
</dbReference>
<sequence length="297" mass="32468">MRPGERARLFGPVGMVALVAAGAGEEGLTGDGAASGVEASVVVELLEVTHPTADVVGARLADVASWARERKQVADQLFTQKRHLLALAQYADLAERLSCLTCPSSRTAILVRTCKLNAAQCCLHVKAWQLAADLCGEVLAADPRNVKALYRRAVALQRMRKLAEAHRVVRTLVRVEPCNTASERLLKQIQEGLKVAKDRKKQRTKQVFQELCEEDILGAGRCAERMDQLPPVGHIAGMPRSLCAGQGLNPELTPDMMPEEVRSKMVERKEQMALAAMQEEYGLSEEEALAVRRRGGL</sequence>
<evidence type="ECO:0000313" key="2">
    <source>
        <dbReference type="Proteomes" id="UP001189429"/>
    </source>
</evidence>
<gene>
    <name evidence="1" type="ORF">PCOR1329_LOCUS56195</name>
</gene>
<dbReference type="InterPro" id="IPR050754">
    <property type="entry name" value="FKBP4/5/8-like"/>
</dbReference>
<dbReference type="PANTHER" id="PTHR46512">
    <property type="entry name" value="PEPTIDYLPROLYL ISOMERASE"/>
    <property type="match status" value="1"/>
</dbReference>
<protein>
    <recommendedName>
        <fullName evidence="3">Peptidylprolyl isomerase</fullName>
    </recommendedName>
</protein>
<evidence type="ECO:0000313" key="1">
    <source>
        <dbReference type="EMBL" id="CAK0869981.1"/>
    </source>
</evidence>
<keyword evidence="2" id="KW-1185">Reference proteome</keyword>
<dbReference type="Gene3D" id="1.25.40.10">
    <property type="entry name" value="Tetratricopeptide repeat domain"/>
    <property type="match status" value="1"/>
</dbReference>
<dbReference type="PANTHER" id="PTHR46512:SF9">
    <property type="entry name" value="PEPTIDYLPROLYL ISOMERASE"/>
    <property type="match status" value="1"/>
</dbReference>
<reference evidence="1" key="1">
    <citation type="submission" date="2023-10" db="EMBL/GenBank/DDBJ databases">
        <authorList>
            <person name="Chen Y."/>
            <person name="Shah S."/>
            <person name="Dougan E. K."/>
            <person name="Thang M."/>
            <person name="Chan C."/>
        </authorList>
    </citation>
    <scope>NUCLEOTIDE SEQUENCE [LARGE SCALE GENOMIC DNA]</scope>
</reference>
<dbReference type="SUPFAM" id="SSF48452">
    <property type="entry name" value="TPR-like"/>
    <property type="match status" value="1"/>
</dbReference>
<accession>A0ABN9VAT8</accession>